<dbReference type="KEGG" id="hty:BN2458_PEG0583"/>
<dbReference type="OrthoDB" id="5328530at2"/>
<reference evidence="1" key="3">
    <citation type="submission" date="2015-11" db="EMBL/GenBank/DDBJ databases">
        <authorList>
            <person name="Zhang Y."/>
            <person name="Guo Z."/>
        </authorList>
    </citation>
    <scope>NUCLEOTIDE SEQUENCE</scope>
    <source>
        <strain evidence="1">1</strain>
    </source>
</reference>
<evidence type="ECO:0000313" key="1">
    <source>
        <dbReference type="EMBL" id="CUU39469.1"/>
    </source>
</evidence>
<protein>
    <submittedName>
        <fullName evidence="1">Uncharacterized protein</fullName>
    </submittedName>
</protein>
<name>A0A0S4PT96_9HELI</name>
<dbReference type="PATRIC" id="fig|76936.10.peg.570"/>
<dbReference type="STRING" id="76936.BN2458_PEG0583"/>
<reference evidence="2 3" key="1">
    <citation type="journal article" date="2014" name="Genome Announc.">
        <title>Draft genome sequences of eight enterohepatic helicobacter species isolated from both laboratory and wild rodents.</title>
        <authorList>
            <person name="Sheh A."/>
            <person name="Shen Z."/>
            <person name="Fox J.G."/>
        </authorList>
    </citation>
    <scope>NUCLEOTIDE SEQUENCE [LARGE SCALE GENOMIC DNA]</scope>
    <source>
        <strain evidence="2 3">MIT 98-6810</strain>
    </source>
</reference>
<dbReference type="AlphaFoldDB" id="A0A0S4PT96"/>
<dbReference type="Proteomes" id="UP000064525">
    <property type="component" value="Chromosome I"/>
</dbReference>
<proteinExistence type="predicted"/>
<dbReference type="EMBL" id="JRPF02000001">
    <property type="protein sequence ID" value="TLD79433.1"/>
    <property type="molecule type" value="Genomic_DNA"/>
</dbReference>
<organism evidence="1 4">
    <name type="scientific">Helicobacter typhlonius</name>
    <dbReference type="NCBI Taxonomy" id="76936"/>
    <lineage>
        <taxon>Bacteria</taxon>
        <taxon>Pseudomonadati</taxon>
        <taxon>Campylobacterota</taxon>
        <taxon>Epsilonproteobacteria</taxon>
        <taxon>Campylobacterales</taxon>
        <taxon>Helicobacteraceae</taxon>
        <taxon>Helicobacter</taxon>
    </lineage>
</organism>
<dbReference type="Proteomes" id="UP000029925">
    <property type="component" value="Unassembled WGS sequence"/>
</dbReference>
<evidence type="ECO:0000313" key="3">
    <source>
        <dbReference type="Proteomes" id="UP000029925"/>
    </source>
</evidence>
<evidence type="ECO:0000313" key="4">
    <source>
        <dbReference type="Proteomes" id="UP000064525"/>
    </source>
</evidence>
<keyword evidence="3" id="KW-1185">Reference proteome</keyword>
<dbReference type="RefSeq" id="WP_138117618.1">
    <property type="nucleotide sequence ID" value="NZ_CAOMJD010000029.1"/>
</dbReference>
<evidence type="ECO:0000313" key="2">
    <source>
        <dbReference type="EMBL" id="TLD79433.1"/>
    </source>
</evidence>
<dbReference type="EMBL" id="LN907858">
    <property type="protein sequence ID" value="CUU39469.1"/>
    <property type="molecule type" value="Genomic_DNA"/>
</dbReference>
<accession>A0A0S4PT96</accession>
<sequence length="245" mass="28276">MFSNTLSPKMADGRYWVDFDGEVGLTGVFEMAYEFNQGAWNWVFYPDSNLELPFSFDPYKQGVYDKQLKKWDYKNASFNKKIDLGILVGIDEVYKILPYDLQAKEIIFGAVAVRAQVVLKYYGFDRTKDFPIKVGHIKKFKALSPISKHYYEIGIAPHLQQFPKTKDSYINLRGEPKNDGKKAGEIIAQIQVEDLKNKNAFVYYIWGRSIGKWLRVFYFSPSAKSGKDAILGYIHSSQIESNKQK</sequence>
<gene>
    <name evidence="1" type="ORF">BN2458_PEG0583</name>
    <name evidence="2" type="ORF">LS75_000370</name>
</gene>
<reference evidence="4" key="2">
    <citation type="submission" date="2015-11" db="EMBL/GenBank/DDBJ databases">
        <authorList>
            <person name="Anvar S.Y."/>
        </authorList>
    </citation>
    <scope>NUCLEOTIDE SEQUENCE [LARGE SCALE GENOMIC DNA]</scope>
</reference>
<dbReference type="GeneID" id="78150874"/>